<feature type="region of interest" description="Disordered" evidence="1">
    <location>
        <begin position="71"/>
        <end position="101"/>
    </location>
</feature>
<dbReference type="Gene3D" id="3.40.50.150">
    <property type="entry name" value="Vaccinia Virus protein VP39"/>
    <property type="match status" value="1"/>
</dbReference>
<reference evidence="2 3" key="1">
    <citation type="submission" date="2017-06" db="EMBL/GenBank/DDBJ databases">
        <title>Draft genome sequence of a variant of Elsinoe murrayae.</title>
        <authorList>
            <person name="Cheng Q."/>
        </authorList>
    </citation>
    <scope>NUCLEOTIDE SEQUENCE [LARGE SCALE GENOMIC DNA]</scope>
    <source>
        <strain evidence="2 3">CQ-2017a</strain>
    </source>
</reference>
<dbReference type="PANTHER" id="PTHR14614">
    <property type="entry name" value="HEPATOCELLULAR CARCINOMA-ASSOCIATED ANTIGEN"/>
    <property type="match status" value="1"/>
</dbReference>
<dbReference type="STRING" id="2082308.A0A2K1R2W8"/>
<sequence length="424" mass="46613">MITPASREPPARNLALDHLMERPLTEDHLGIEELELEPLSVHDLPQIHTKPSARALLETLALLSIESRSWEVTPPRTPGRGTPRSVSGTSTPARMPRRRVEAEGVPSYLTKIVSSHLAWIPDDTEKEKIWDTASVRLSERSGRTAMGAFTRTFPIPVLSNAVTTPNAHATDTSMEISLEDEMPHVEISIHEPALTADNLGFKTWATSYVLARTWATLLDTVAALKLCRCDETTKRELMLELGAGTGLVGIAAAAVLGVRILLTDLPLISSNLARNVTDNSHLIESAGADVSVAVLDWSEPGSVLHIAQDEVEDHQYPHAAAESGTNLNAMVIVAADPIYSMEHPVLLVKAIKQHLSKGIEARVIVGIPIREAYLEERTLFRREMVDIGLEMESEREDIGLDDWGSDEEPKEVVCSITIWKWADQ</sequence>
<dbReference type="InterPro" id="IPR029063">
    <property type="entry name" value="SAM-dependent_MTases_sf"/>
</dbReference>
<proteinExistence type="predicted"/>
<dbReference type="InParanoid" id="A0A2K1R2W8"/>
<dbReference type="FunCoup" id="A0A2K1R2W8">
    <property type="interactions" value="112"/>
</dbReference>
<dbReference type="GO" id="GO:0005829">
    <property type="term" value="C:cytosol"/>
    <property type="evidence" value="ECO:0007669"/>
    <property type="project" value="TreeGrafter"/>
</dbReference>
<keyword evidence="2" id="KW-0489">Methyltransferase</keyword>
<gene>
    <name evidence="2" type="ORF">CAC42_993</name>
</gene>
<dbReference type="Proteomes" id="UP000243797">
    <property type="component" value="Unassembled WGS sequence"/>
</dbReference>
<evidence type="ECO:0000313" key="2">
    <source>
        <dbReference type="EMBL" id="PNS21634.1"/>
    </source>
</evidence>
<dbReference type="GO" id="GO:0008757">
    <property type="term" value="F:S-adenosylmethionine-dependent methyltransferase activity"/>
    <property type="evidence" value="ECO:0007669"/>
    <property type="project" value="UniProtKB-ARBA"/>
</dbReference>
<dbReference type="Pfam" id="PF10294">
    <property type="entry name" value="Methyltransf_16"/>
    <property type="match status" value="1"/>
</dbReference>
<keyword evidence="3" id="KW-1185">Reference proteome</keyword>
<dbReference type="GO" id="GO:0032259">
    <property type="term" value="P:methylation"/>
    <property type="evidence" value="ECO:0007669"/>
    <property type="project" value="UniProtKB-KW"/>
</dbReference>
<keyword evidence="2" id="KW-0808">Transferase</keyword>
<name>A0A2K1R2W8_9PEZI</name>
<dbReference type="PANTHER" id="PTHR14614:SF156">
    <property type="entry name" value="PROTEIN-LYSINE N-METHYLTRANSFERASE EFM2"/>
    <property type="match status" value="1"/>
</dbReference>
<dbReference type="SUPFAM" id="SSF53335">
    <property type="entry name" value="S-adenosyl-L-methionine-dependent methyltransferases"/>
    <property type="match status" value="1"/>
</dbReference>
<protein>
    <submittedName>
        <fullName evidence="2">Protein-lysine N-methyltransferase rrg1</fullName>
    </submittedName>
</protein>
<dbReference type="EMBL" id="NKHZ01000011">
    <property type="protein sequence ID" value="PNS21634.1"/>
    <property type="molecule type" value="Genomic_DNA"/>
</dbReference>
<comment type="caution">
    <text evidence="2">The sequence shown here is derived from an EMBL/GenBank/DDBJ whole genome shotgun (WGS) entry which is preliminary data.</text>
</comment>
<evidence type="ECO:0000256" key="1">
    <source>
        <dbReference type="SAM" id="MobiDB-lite"/>
    </source>
</evidence>
<evidence type="ECO:0000313" key="3">
    <source>
        <dbReference type="Proteomes" id="UP000243797"/>
    </source>
</evidence>
<dbReference type="AlphaFoldDB" id="A0A2K1R2W8"/>
<accession>A0A2K1R2W8</accession>
<organism evidence="2 3">
    <name type="scientific">Sphaceloma murrayae</name>
    <dbReference type="NCBI Taxonomy" id="2082308"/>
    <lineage>
        <taxon>Eukaryota</taxon>
        <taxon>Fungi</taxon>
        <taxon>Dikarya</taxon>
        <taxon>Ascomycota</taxon>
        <taxon>Pezizomycotina</taxon>
        <taxon>Dothideomycetes</taxon>
        <taxon>Dothideomycetidae</taxon>
        <taxon>Myriangiales</taxon>
        <taxon>Elsinoaceae</taxon>
        <taxon>Sphaceloma</taxon>
    </lineage>
</organism>
<dbReference type="OrthoDB" id="2671at2759"/>
<dbReference type="InterPro" id="IPR019410">
    <property type="entry name" value="Methyltransf_16"/>
</dbReference>